<comment type="caution">
    <text evidence="1">The sequence shown here is derived from an EMBL/GenBank/DDBJ whole genome shotgun (WGS) entry which is preliminary data.</text>
</comment>
<dbReference type="AlphaFoldDB" id="A0A8H6MDD2"/>
<organism evidence="1 2">
    <name type="scientific">Ephemerocybe angulata</name>
    <dbReference type="NCBI Taxonomy" id="980116"/>
    <lineage>
        <taxon>Eukaryota</taxon>
        <taxon>Fungi</taxon>
        <taxon>Dikarya</taxon>
        <taxon>Basidiomycota</taxon>
        <taxon>Agaricomycotina</taxon>
        <taxon>Agaricomycetes</taxon>
        <taxon>Agaricomycetidae</taxon>
        <taxon>Agaricales</taxon>
        <taxon>Agaricineae</taxon>
        <taxon>Psathyrellaceae</taxon>
        <taxon>Ephemerocybe</taxon>
    </lineage>
</organism>
<accession>A0A8H6MDD2</accession>
<keyword evidence="2" id="KW-1185">Reference proteome</keyword>
<protein>
    <recommendedName>
        <fullName evidence="3">F-box domain-containing protein</fullName>
    </recommendedName>
</protein>
<dbReference type="EMBL" id="JACGCI010000009">
    <property type="protein sequence ID" value="KAF6761749.1"/>
    <property type="molecule type" value="Genomic_DNA"/>
</dbReference>
<gene>
    <name evidence="1" type="ORF">DFP72DRAFT_1041921</name>
</gene>
<dbReference type="SUPFAM" id="SSF52047">
    <property type="entry name" value="RNI-like"/>
    <property type="match status" value="1"/>
</dbReference>
<evidence type="ECO:0000313" key="2">
    <source>
        <dbReference type="Proteomes" id="UP000521943"/>
    </source>
</evidence>
<reference evidence="1 2" key="1">
    <citation type="submission" date="2020-07" db="EMBL/GenBank/DDBJ databases">
        <title>Comparative genomics of pyrophilous fungi reveals a link between fire events and developmental genes.</title>
        <authorList>
            <consortium name="DOE Joint Genome Institute"/>
            <person name="Steindorff A.S."/>
            <person name="Carver A."/>
            <person name="Calhoun S."/>
            <person name="Stillman K."/>
            <person name="Liu H."/>
            <person name="Lipzen A."/>
            <person name="Pangilinan J."/>
            <person name="Labutti K."/>
            <person name="Bruns T.D."/>
            <person name="Grigoriev I.V."/>
        </authorList>
    </citation>
    <scope>NUCLEOTIDE SEQUENCE [LARGE SCALE GENOMIC DNA]</scope>
    <source>
        <strain evidence="1 2">CBS 144469</strain>
    </source>
</reference>
<dbReference type="OrthoDB" id="2986625at2759"/>
<dbReference type="Gene3D" id="3.80.10.10">
    <property type="entry name" value="Ribonuclease Inhibitor"/>
    <property type="match status" value="1"/>
</dbReference>
<dbReference type="Proteomes" id="UP000521943">
    <property type="component" value="Unassembled WGS sequence"/>
</dbReference>
<name>A0A8H6MDD2_9AGAR</name>
<sequence>MSPPKRSIFDILPLELIGRIVKYAPGIHTLRCLRLVSKVMKEFADPLAFASTTISFLNGLEEAQSHLGSLISGNGPNSRWTTHLSIKELVPSEPDFEEDYDDYYVMWDLQQELLIPAIKALKDGLTRVDLDLTMAFDPHVDIFEALAGFPKLRVLNVSVAGIDSHNRDEDGVFPQISGLEELNINSTGGESGDFQKEARNLIVPSLPTLKKLCLNFTSKAPSDLSTLLIPGPPEVTSLLPSVSMIQHLRLHGSTYFAGRTSALYLKNLTHLDIHNDLKVSSTHGDDPNALFWDALSEANIRLQLLFVNRVTPTLLQYLASYSGLVGLKIGGESEAEAYKNRQEGSESLARNLFDSVIPHHCNTLKPLSFSHCDYRAWSVTEDYLKQILLCKSLVRLDIIYHFPKKLEVDKSFVSATPFIEIASLLSRLLDGTLPNLLTLIVVPAREPDDSFGLSWITSGPRMKLINGWRDLACGADLSSVSKSQVLTDPSFKLYFSLNSFTAKKPEVTFDRNNGHFKPVPKK</sequence>
<evidence type="ECO:0008006" key="3">
    <source>
        <dbReference type="Google" id="ProtNLM"/>
    </source>
</evidence>
<evidence type="ECO:0000313" key="1">
    <source>
        <dbReference type="EMBL" id="KAF6761749.1"/>
    </source>
</evidence>
<proteinExistence type="predicted"/>
<dbReference type="InterPro" id="IPR032675">
    <property type="entry name" value="LRR_dom_sf"/>
</dbReference>